<dbReference type="EMBL" id="DS027052">
    <property type="protein sequence ID" value="EAW11517.1"/>
    <property type="molecule type" value="Genomic_DNA"/>
</dbReference>
<feature type="chain" id="PRO_5002633115" description="SUN domain-containing protein" evidence="2">
    <location>
        <begin position="21"/>
        <end position="374"/>
    </location>
</feature>
<keyword evidence="1" id="KW-0472">Membrane</keyword>
<sequence>MSILPFAIVLMSLICMRLQSTNEPFSGVPHLKKIVHEMGGSSVNNTTTQFEIRPSLHTSHSIASFPAMVTPSEPDVVYPGSDNIDHINCSASIPVSGRLNTLWHIQINQTSASSLEHDHIGASFWNSNHGARVMSRQNLSLILIFLLMIPAIASVSTWYSQRKCVQVANIEILDFINDIRARKTFLMERLSSAVWTLNRHTDGILRQIAIEHERASAELSNILDDEVKKLREALESQLQSEFNRLASEMKDFAEKLGRARRSLPEPEEIDAQCEEFDSELQKWRQRMSDSLVQAGTKAFLDGNFQSSGECCAGNPAAGMMTVQTPVARSLYHSWEEGVTGEVFEMPITKNAPVTGYEEQITRMSCEWAFRTDNG</sequence>
<dbReference type="GeneID" id="4705188"/>
<feature type="transmembrane region" description="Helical" evidence="1">
    <location>
        <begin position="139"/>
        <end position="159"/>
    </location>
</feature>
<evidence type="ECO:0000256" key="1">
    <source>
        <dbReference type="SAM" id="Phobius"/>
    </source>
</evidence>
<reference evidence="3 4" key="1">
    <citation type="journal article" date="2008" name="PLoS Genet.">
        <title>Genomic islands in the pathogenic filamentous fungus Aspergillus fumigatus.</title>
        <authorList>
            <person name="Fedorova N.D."/>
            <person name="Khaldi N."/>
            <person name="Joardar V.S."/>
            <person name="Maiti R."/>
            <person name="Amedeo P."/>
            <person name="Anderson M.J."/>
            <person name="Crabtree J."/>
            <person name="Silva J.C."/>
            <person name="Badger J.H."/>
            <person name="Albarraq A."/>
            <person name="Angiuoli S."/>
            <person name="Bussey H."/>
            <person name="Bowyer P."/>
            <person name="Cotty P.J."/>
            <person name="Dyer P.S."/>
            <person name="Egan A."/>
            <person name="Galens K."/>
            <person name="Fraser-Liggett C.M."/>
            <person name="Haas B.J."/>
            <person name="Inman J.M."/>
            <person name="Kent R."/>
            <person name="Lemieux S."/>
            <person name="Malavazi I."/>
            <person name="Orvis J."/>
            <person name="Roemer T."/>
            <person name="Ronning C.M."/>
            <person name="Sundaram J.P."/>
            <person name="Sutton G."/>
            <person name="Turner G."/>
            <person name="Venter J.C."/>
            <person name="White O.R."/>
            <person name="Whitty B.R."/>
            <person name="Youngman P."/>
            <person name="Wolfe K.H."/>
            <person name="Goldman G.H."/>
            <person name="Wortman J.R."/>
            <person name="Jiang B."/>
            <person name="Denning D.W."/>
            <person name="Nierman W.C."/>
        </authorList>
    </citation>
    <scope>NUCLEOTIDE SEQUENCE [LARGE SCALE GENOMIC DNA]</scope>
    <source>
        <strain evidence="4">ATCC 1007 / CBS 513.65 / DSM 816 / NCTC 3887 / NRRL 1</strain>
    </source>
</reference>
<evidence type="ECO:0000313" key="3">
    <source>
        <dbReference type="EMBL" id="EAW11517.1"/>
    </source>
</evidence>
<dbReference type="HOGENOM" id="CLU_619776_0_0_1"/>
<proteinExistence type="predicted"/>
<dbReference type="OrthoDB" id="4483413at2759"/>
<protein>
    <recommendedName>
        <fullName evidence="5">SUN domain-containing protein</fullName>
    </recommendedName>
</protein>
<keyword evidence="1" id="KW-0812">Transmembrane</keyword>
<dbReference type="VEuPathDB" id="FungiDB:ACLA_092150"/>
<evidence type="ECO:0000313" key="4">
    <source>
        <dbReference type="Proteomes" id="UP000006701"/>
    </source>
</evidence>
<accession>A1CF68</accession>
<evidence type="ECO:0008006" key="5">
    <source>
        <dbReference type="Google" id="ProtNLM"/>
    </source>
</evidence>
<dbReference type="AlphaFoldDB" id="A1CF68"/>
<keyword evidence="2" id="KW-0732">Signal</keyword>
<keyword evidence="4" id="KW-1185">Reference proteome</keyword>
<dbReference type="KEGG" id="act:ACLA_092150"/>
<dbReference type="RefSeq" id="XP_001272943.1">
    <property type="nucleotide sequence ID" value="XM_001272942.1"/>
</dbReference>
<name>A1CF68_ASPCL</name>
<gene>
    <name evidence="3" type="ORF">ACLA_092150</name>
</gene>
<keyword evidence="1" id="KW-1133">Transmembrane helix</keyword>
<feature type="signal peptide" evidence="2">
    <location>
        <begin position="1"/>
        <end position="20"/>
    </location>
</feature>
<organism evidence="3 4">
    <name type="scientific">Aspergillus clavatus (strain ATCC 1007 / CBS 513.65 / DSM 816 / NCTC 3887 / NRRL 1 / QM 1276 / 107)</name>
    <dbReference type="NCBI Taxonomy" id="344612"/>
    <lineage>
        <taxon>Eukaryota</taxon>
        <taxon>Fungi</taxon>
        <taxon>Dikarya</taxon>
        <taxon>Ascomycota</taxon>
        <taxon>Pezizomycotina</taxon>
        <taxon>Eurotiomycetes</taxon>
        <taxon>Eurotiomycetidae</taxon>
        <taxon>Eurotiales</taxon>
        <taxon>Aspergillaceae</taxon>
        <taxon>Aspergillus</taxon>
        <taxon>Aspergillus subgen. Fumigati</taxon>
    </lineage>
</organism>
<evidence type="ECO:0000256" key="2">
    <source>
        <dbReference type="SAM" id="SignalP"/>
    </source>
</evidence>
<dbReference type="Proteomes" id="UP000006701">
    <property type="component" value="Unassembled WGS sequence"/>
</dbReference>